<keyword evidence="6" id="KW-1185">Reference proteome</keyword>
<dbReference type="PANTHER" id="PTHR43312">
    <property type="entry name" value="D-THREO-ALDOSE 1-DEHYDROGENASE"/>
    <property type="match status" value="1"/>
</dbReference>
<keyword evidence="3" id="KW-0411">Iron-sulfur</keyword>
<gene>
    <name evidence="5" type="ORF">SAMN02745165_02246</name>
</gene>
<dbReference type="Gene3D" id="3.20.20.100">
    <property type="entry name" value="NADP-dependent oxidoreductase domain"/>
    <property type="match status" value="1"/>
</dbReference>
<dbReference type="SUPFAM" id="SSF51430">
    <property type="entry name" value="NAD(P)-linked oxidoreductase"/>
    <property type="match status" value="1"/>
</dbReference>
<dbReference type="GO" id="GO:0046872">
    <property type="term" value="F:metal ion binding"/>
    <property type="evidence" value="ECO:0007669"/>
    <property type="project" value="UniProtKB-KW"/>
</dbReference>
<protein>
    <recommendedName>
        <fullName evidence="4">4Fe-4S ferredoxin-type domain-containing protein</fullName>
    </recommendedName>
</protein>
<sequence length="389" mass="43689">MLYRKMGKCGDEVSILGFGCMRLPIIDGDTSKINDELAIPLLRNAIDAGVNYVDTDYPYHGNDMTVPGESEPFVGRALKGGYREKVKIATKLPSWLIQSHDDMERILDHQLERLQTASIDYYLLHALNKNFWANLQQHKVLDFLDKALADGKIKRAGFSYHENPEQFQPIVDAYDWDFCQIQYNYLDEETQAGKAGLEYAAEKGLGIVIMEPLRGGNLAGKLPEEAEAVFAGAETKRSHAEWALRWLWNDARVTTLLSGMTEASQAEENLKIAAEGYADSLTADELARVEQVKEIYRSKQRVPCTKCGYCMPCPVGVNIPGNLSLYNEYHKFDSDGSRHLARALFNMTLEPGARADQCTECGQCLQHCPQNIAIPDELKRVAETFTPQQ</sequence>
<dbReference type="InterPro" id="IPR036812">
    <property type="entry name" value="NAD(P)_OxRdtase_dom_sf"/>
</dbReference>
<dbReference type="InterPro" id="IPR017896">
    <property type="entry name" value="4Fe4S_Fe-S-bd"/>
</dbReference>
<proteinExistence type="predicted"/>
<dbReference type="RefSeq" id="WP_072908821.1">
    <property type="nucleotide sequence ID" value="NZ_FQZT01000007.1"/>
</dbReference>
<dbReference type="EMBL" id="FQZT01000007">
    <property type="protein sequence ID" value="SHJ37986.1"/>
    <property type="molecule type" value="Genomic_DNA"/>
</dbReference>
<dbReference type="InterPro" id="IPR053135">
    <property type="entry name" value="AKR2_Oxidoreductase"/>
</dbReference>
<evidence type="ECO:0000313" key="6">
    <source>
        <dbReference type="Proteomes" id="UP000184171"/>
    </source>
</evidence>
<dbReference type="CDD" id="cd19096">
    <property type="entry name" value="AKR_Fe-S_oxidoreductase"/>
    <property type="match status" value="1"/>
</dbReference>
<dbReference type="Pfam" id="PF00248">
    <property type="entry name" value="Aldo_ket_red"/>
    <property type="match status" value="1"/>
</dbReference>
<accession>A0A1M6IU68</accession>
<name>A0A1M6IU68_MALRU</name>
<dbReference type="GO" id="GO:0051536">
    <property type="term" value="F:iron-sulfur cluster binding"/>
    <property type="evidence" value="ECO:0007669"/>
    <property type="project" value="UniProtKB-KW"/>
</dbReference>
<dbReference type="SUPFAM" id="SSF46548">
    <property type="entry name" value="alpha-helical ferredoxin"/>
    <property type="match status" value="1"/>
</dbReference>
<dbReference type="PROSITE" id="PS51379">
    <property type="entry name" value="4FE4S_FER_2"/>
    <property type="match status" value="1"/>
</dbReference>
<dbReference type="STRING" id="1122189.SAMN02745165_02246"/>
<dbReference type="Proteomes" id="UP000184171">
    <property type="component" value="Unassembled WGS sequence"/>
</dbReference>
<feature type="domain" description="4Fe-4S ferredoxin-type" evidence="4">
    <location>
        <begin position="349"/>
        <end position="378"/>
    </location>
</feature>
<reference evidence="5 6" key="1">
    <citation type="submission" date="2016-11" db="EMBL/GenBank/DDBJ databases">
        <authorList>
            <person name="Jaros S."/>
            <person name="Januszkiewicz K."/>
            <person name="Wedrychowicz H."/>
        </authorList>
    </citation>
    <scope>NUCLEOTIDE SEQUENCE [LARGE SCALE GENOMIC DNA]</scope>
    <source>
        <strain evidence="5 6">DSM 5091</strain>
    </source>
</reference>
<dbReference type="PANTHER" id="PTHR43312:SF2">
    <property type="entry name" value="OXIDOREDUCTASE"/>
    <property type="match status" value="1"/>
</dbReference>
<evidence type="ECO:0000256" key="3">
    <source>
        <dbReference type="ARBA" id="ARBA00023014"/>
    </source>
</evidence>
<dbReference type="InterPro" id="IPR017900">
    <property type="entry name" value="4Fe4S_Fe_S_CS"/>
</dbReference>
<keyword evidence="1" id="KW-0479">Metal-binding</keyword>
<evidence type="ECO:0000313" key="5">
    <source>
        <dbReference type="EMBL" id="SHJ37986.1"/>
    </source>
</evidence>
<organism evidence="5 6">
    <name type="scientific">Malonomonas rubra DSM 5091</name>
    <dbReference type="NCBI Taxonomy" id="1122189"/>
    <lineage>
        <taxon>Bacteria</taxon>
        <taxon>Pseudomonadati</taxon>
        <taxon>Thermodesulfobacteriota</taxon>
        <taxon>Desulfuromonadia</taxon>
        <taxon>Desulfuromonadales</taxon>
        <taxon>Geopsychrobacteraceae</taxon>
        <taxon>Malonomonas</taxon>
    </lineage>
</organism>
<keyword evidence="2" id="KW-0408">Iron</keyword>
<dbReference type="AlphaFoldDB" id="A0A1M6IU68"/>
<evidence type="ECO:0000256" key="2">
    <source>
        <dbReference type="ARBA" id="ARBA00023004"/>
    </source>
</evidence>
<dbReference type="PROSITE" id="PS00198">
    <property type="entry name" value="4FE4S_FER_1"/>
    <property type="match status" value="1"/>
</dbReference>
<dbReference type="InterPro" id="IPR023210">
    <property type="entry name" value="NADP_OxRdtase_dom"/>
</dbReference>
<dbReference type="Pfam" id="PF13187">
    <property type="entry name" value="Fer4_9"/>
    <property type="match status" value="1"/>
</dbReference>
<dbReference type="OrthoDB" id="9773828at2"/>
<evidence type="ECO:0000256" key="1">
    <source>
        <dbReference type="ARBA" id="ARBA00022723"/>
    </source>
</evidence>
<evidence type="ECO:0000259" key="4">
    <source>
        <dbReference type="PROSITE" id="PS51379"/>
    </source>
</evidence>